<reference evidence="2 3" key="1">
    <citation type="submission" date="2019-03" db="EMBL/GenBank/DDBJ databases">
        <title>Genomic Encyclopedia of Type Strains, Phase IV (KMG-IV): sequencing the most valuable type-strain genomes for metagenomic binning, comparative biology and taxonomic classification.</title>
        <authorList>
            <person name="Goeker M."/>
        </authorList>
    </citation>
    <scope>NUCLEOTIDE SEQUENCE [LARGE SCALE GENOMIC DNA]</scope>
    <source>
        <strain evidence="2 3">DSM 44684</strain>
    </source>
</reference>
<comment type="caution">
    <text evidence="2">The sequence shown here is derived from an EMBL/GenBank/DDBJ whole genome shotgun (WGS) entry which is preliminary data.</text>
</comment>
<feature type="region of interest" description="Disordered" evidence="1">
    <location>
        <begin position="39"/>
        <end position="120"/>
    </location>
</feature>
<dbReference type="AlphaFoldDB" id="A0A4R1F8E4"/>
<dbReference type="Proteomes" id="UP000294856">
    <property type="component" value="Unassembled WGS sequence"/>
</dbReference>
<sequence>MLPASTAVLVDYLRAHPGPLATQRGRASAITDAHHRARRVPVPARGHRHHHPRRAPGLPRLRRAGRIHPRTDRRWHRRGPGRRAVPRSTPRPITGDDRRTDPPSPRHAHSTRGNRFLGRPATRRFAVDDLQIPARDRADTHRHREVRIQPIDYDWILRAAVVRDAVTAFEVYLEKVGTELGHNWNVGAEKSPGWNSMVEYFDTDLGLDVKPARVTGIRRIRHVLTHQWGELRTAELREKFGADPDTAWVSRQAALSAEVVTRNPR</sequence>
<protein>
    <submittedName>
        <fullName evidence="2">Uncharacterized protein</fullName>
    </submittedName>
</protein>
<dbReference type="EMBL" id="SMFR01000008">
    <property type="protein sequence ID" value="TCJ89870.1"/>
    <property type="molecule type" value="Genomic_DNA"/>
</dbReference>
<accession>A0A4R1F8E4</accession>
<evidence type="ECO:0000313" key="2">
    <source>
        <dbReference type="EMBL" id="TCJ89870.1"/>
    </source>
</evidence>
<evidence type="ECO:0000256" key="1">
    <source>
        <dbReference type="SAM" id="MobiDB-lite"/>
    </source>
</evidence>
<proteinExistence type="predicted"/>
<evidence type="ECO:0000313" key="3">
    <source>
        <dbReference type="Proteomes" id="UP000294856"/>
    </source>
</evidence>
<gene>
    <name evidence="2" type="ORF">DFR71_6159</name>
</gene>
<name>A0A4R1F8E4_9NOCA</name>
<feature type="compositionally biased region" description="Basic residues" evidence="1">
    <location>
        <begin position="39"/>
        <end position="85"/>
    </location>
</feature>
<keyword evidence="3" id="KW-1185">Reference proteome</keyword>
<organism evidence="2 3">
    <name type="scientific">Nocardia alba</name>
    <dbReference type="NCBI Taxonomy" id="225051"/>
    <lineage>
        <taxon>Bacteria</taxon>
        <taxon>Bacillati</taxon>
        <taxon>Actinomycetota</taxon>
        <taxon>Actinomycetes</taxon>
        <taxon>Mycobacteriales</taxon>
        <taxon>Nocardiaceae</taxon>
        <taxon>Nocardia</taxon>
    </lineage>
</organism>